<evidence type="ECO:0000256" key="2">
    <source>
        <dbReference type="ARBA" id="ARBA00022723"/>
    </source>
</evidence>
<evidence type="ECO:0000313" key="8">
    <source>
        <dbReference type="EMBL" id="MBB4448093.1"/>
    </source>
</evidence>
<feature type="domain" description="CENP-V/GFA" evidence="5">
    <location>
        <begin position="11"/>
        <end position="122"/>
    </location>
</feature>
<evidence type="ECO:0000313" key="7">
    <source>
        <dbReference type="EMBL" id="MBB4413460.1"/>
    </source>
</evidence>
<dbReference type="EMBL" id="JACIGY010000006">
    <property type="protein sequence ID" value="MBB4413460.1"/>
    <property type="molecule type" value="Genomic_DNA"/>
</dbReference>
<dbReference type="Gene3D" id="3.90.1590.10">
    <property type="entry name" value="glutathione-dependent formaldehyde- activating enzyme (gfa)"/>
    <property type="match status" value="1"/>
</dbReference>
<keyword evidence="3" id="KW-0862">Zinc</keyword>
<keyword evidence="2" id="KW-0479">Metal-binding</keyword>
<evidence type="ECO:0000313" key="6">
    <source>
        <dbReference type="EMBL" id="MBB4350508.1"/>
    </source>
</evidence>
<comment type="similarity">
    <text evidence="1">Belongs to the Gfa family.</text>
</comment>
<keyword evidence="10" id="KW-1185">Reference proteome</keyword>
<dbReference type="InterPro" id="IPR011057">
    <property type="entry name" value="Mss4-like_sf"/>
</dbReference>
<dbReference type="Proteomes" id="UP000524535">
    <property type="component" value="Unassembled WGS sequence"/>
</dbReference>
<dbReference type="PANTHER" id="PTHR33337">
    <property type="entry name" value="GFA DOMAIN-CONTAINING PROTEIN"/>
    <property type="match status" value="1"/>
</dbReference>
<dbReference type="AlphaFoldDB" id="A0A7W6V191"/>
<dbReference type="PROSITE" id="PS51891">
    <property type="entry name" value="CENP_V_GFA"/>
    <property type="match status" value="1"/>
</dbReference>
<keyword evidence="4" id="KW-0456">Lyase</keyword>
<evidence type="ECO:0000256" key="4">
    <source>
        <dbReference type="ARBA" id="ARBA00023239"/>
    </source>
</evidence>
<evidence type="ECO:0000313" key="10">
    <source>
        <dbReference type="Proteomes" id="UP000524535"/>
    </source>
</evidence>
<reference evidence="9 10" key="1">
    <citation type="submission" date="2020-08" db="EMBL/GenBank/DDBJ databases">
        <title>Genomic Encyclopedia of Type Strains, Phase IV (KMG-V): Genome sequencing to study the core and pangenomes of soil and plant-associated prokaryotes.</title>
        <authorList>
            <person name="Whitman W."/>
        </authorList>
    </citation>
    <scope>NUCLEOTIDE SEQUENCE [LARGE SCALE GENOMIC DNA]</scope>
    <source>
        <strain evidence="7 10">SEMIA 444</strain>
        <strain evidence="6 9">SEMIA 448</strain>
        <strain evidence="8 11">SEMIA 452</strain>
    </source>
</reference>
<dbReference type="SUPFAM" id="SSF51316">
    <property type="entry name" value="Mss4-like"/>
    <property type="match status" value="1"/>
</dbReference>
<dbReference type="Proteomes" id="UP000576087">
    <property type="component" value="Unassembled WGS sequence"/>
</dbReference>
<dbReference type="GO" id="GO:0016846">
    <property type="term" value="F:carbon-sulfur lyase activity"/>
    <property type="evidence" value="ECO:0007669"/>
    <property type="project" value="InterPro"/>
</dbReference>
<dbReference type="InterPro" id="IPR006913">
    <property type="entry name" value="CENP-V/GFA"/>
</dbReference>
<dbReference type="EMBL" id="JACIHM010000006">
    <property type="protein sequence ID" value="MBB4448093.1"/>
    <property type="molecule type" value="Genomic_DNA"/>
</dbReference>
<name>A0A7W6V191_9HYPH</name>
<evidence type="ECO:0000313" key="9">
    <source>
        <dbReference type="Proteomes" id="UP000520770"/>
    </source>
</evidence>
<dbReference type="Pfam" id="PF04828">
    <property type="entry name" value="GFA"/>
    <property type="match status" value="1"/>
</dbReference>
<gene>
    <name evidence="7" type="ORF">GGE31_003988</name>
    <name evidence="6" type="ORF">GGE33_004273</name>
    <name evidence="8" type="ORF">GGE35_003930</name>
</gene>
<evidence type="ECO:0000259" key="5">
    <source>
        <dbReference type="PROSITE" id="PS51891"/>
    </source>
</evidence>
<sequence>MSETTRSDAPRTGGCQCGAVRFRIHGKLGRASICHCRMCQKAFGGFFGPLVSAPQDGVEWTRGEPTYFQSSVNIDRGFCKRCGTPLTYRHPQGIEIAIGAFDERDDLAPQVQVNHAFKLPWVEKIFDAPVHGDVDYYDRQEQIISFQHPDHDTENWPEKGLHL</sequence>
<comment type="caution">
    <text evidence="8">The sequence shown here is derived from an EMBL/GenBank/DDBJ whole genome shotgun (WGS) entry which is preliminary data.</text>
</comment>
<evidence type="ECO:0000256" key="1">
    <source>
        <dbReference type="ARBA" id="ARBA00005495"/>
    </source>
</evidence>
<evidence type="ECO:0000313" key="11">
    <source>
        <dbReference type="Proteomes" id="UP000576087"/>
    </source>
</evidence>
<dbReference type="PANTHER" id="PTHR33337:SF40">
    <property type="entry name" value="CENP-V_GFA DOMAIN-CONTAINING PROTEIN-RELATED"/>
    <property type="match status" value="1"/>
</dbReference>
<accession>A0A7W6V191</accession>
<dbReference type="GO" id="GO:0046872">
    <property type="term" value="F:metal ion binding"/>
    <property type="evidence" value="ECO:0007669"/>
    <property type="project" value="UniProtKB-KW"/>
</dbReference>
<dbReference type="Proteomes" id="UP000520770">
    <property type="component" value="Unassembled WGS sequence"/>
</dbReference>
<dbReference type="EMBL" id="JACIGW010000005">
    <property type="protein sequence ID" value="MBB4350508.1"/>
    <property type="molecule type" value="Genomic_DNA"/>
</dbReference>
<organism evidence="8 11">
    <name type="scientific">Aliirhizobium cellulosilyticum</name>
    <dbReference type="NCBI Taxonomy" id="393664"/>
    <lineage>
        <taxon>Bacteria</taxon>
        <taxon>Pseudomonadati</taxon>
        <taxon>Pseudomonadota</taxon>
        <taxon>Alphaproteobacteria</taxon>
        <taxon>Hyphomicrobiales</taxon>
        <taxon>Rhizobiaceae</taxon>
        <taxon>Aliirhizobium</taxon>
    </lineage>
</organism>
<evidence type="ECO:0000256" key="3">
    <source>
        <dbReference type="ARBA" id="ARBA00022833"/>
    </source>
</evidence>
<dbReference type="RefSeq" id="WP_183827381.1">
    <property type="nucleotide sequence ID" value="NZ_JACIGW010000005.1"/>
</dbReference>
<proteinExistence type="inferred from homology"/>
<protein>
    <recommendedName>
        <fullName evidence="5">CENP-V/GFA domain-containing protein</fullName>
    </recommendedName>
</protein>